<keyword evidence="3" id="KW-1185">Reference proteome</keyword>
<dbReference type="AlphaFoldDB" id="A0A0M0KEF9"/>
<proteinExistence type="predicted"/>
<dbReference type="EMBL" id="LILC01000037">
    <property type="protein sequence ID" value="KOO37230.1"/>
    <property type="molecule type" value="Genomic_DNA"/>
</dbReference>
<sequence>MKKTLSLLLLMILIFGVVGVQNTVEATTVPAVFKQKFPREQVDQIKNVDLDNDRKNETIILSKQGNLFIIKNKNVQWMARQIISEEDFPPPQILTFKPSKNEVHVVAMYYYGPSNTQAYVYRLSKGKAKNVLNIMGDQAVKISGYNIIQKWKKYRDGGGWDMVVTTYSWNTKQLKYVSKGIKP</sequence>
<organism evidence="2 3">
    <name type="scientific">Priestia koreensis</name>
    <dbReference type="NCBI Taxonomy" id="284581"/>
    <lineage>
        <taxon>Bacteria</taxon>
        <taxon>Bacillati</taxon>
        <taxon>Bacillota</taxon>
        <taxon>Bacilli</taxon>
        <taxon>Bacillales</taxon>
        <taxon>Bacillaceae</taxon>
        <taxon>Priestia</taxon>
    </lineage>
</organism>
<feature type="chain" id="PRO_5039199282" evidence="1">
    <location>
        <begin position="21"/>
        <end position="183"/>
    </location>
</feature>
<gene>
    <name evidence="2" type="ORF">AMD01_22405</name>
</gene>
<name>A0A0M0KEF9_9BACI</name>
<evidence type="ECO:0000313" key="3">
    <source>
        <dbReference type="Proteomes" id="UP000037558"/>
    </source>
</evidence>
<keyword evidence="1" id="KW-0732">Signal</keyword>
<evidence type="ECO:0000313" key="2">
    <source>
        <dbReference type="EMBL" id="KOO37230.1"/>
    </source>
</evidence>
<dbReference type="PATRIC" id="fig|284581.3.peg.3334"/>
<dbReference type="Proteomes" id="UP000037558">
    <property type="component" value="Unassembled WGS sequence"/>
</dbReference>
<reference evidence="3" key="1">
    <citation type="submission" date="2015-08" db="EMBL/GenBank/DDBJ databases">
        <title>Fjat-14210 dsm16467.</title>
        <authorList>
            <person name="Liu B."/>
            <person name="Wang J."/>
            <person name="Zhu Y."/>
            <person name="Liu G."/>
            <person name="Chen Q."/>
            <person name="Chen Z."/>
            <person name="Lan J."/>
            <person name="Che J."/>
            <person name="Ge C."/>
            <person name="Shi H."/>
            <person name="Pan Z."/>
            <person name="Liu X."/>
        </authorList>
    </citation>
    <scope>NUCLEOTIDE SEQUENCE [LARGE SCALE GENOMIC DNA]</scope>
    <source>
        <strain evidence="3">DSM 16467</strain>
    </source>
</reference>
<dbReference type="OrthoDB" id="2888041at2"/>
<evidence type="ECO:0000256" key="1">
    <source>
        <dbReference type="SAM" id="SignalP"/>
    </source>
</evidence>
<accession>A0A0M0KEF9</accession>
<dbReference type="RefSeq" id="WP_053403664.1">
    <property type="nucleotide sequence ID" value="NZ_JBNNNH010000005.1"/>
</dbReference>
<feature type="signal peptide" evidence="1">
    <location>
        <begin position="1"/>
        <end position="20"/>
    </location>
</feature>
<dbReference type="STRING" id="284581.AMD01_22405"/>
<comment type="caution">
    <text evidence="2">The sequence shown here is derived from an EMBL/GenBank/DDBJ whole genome shotgun (WGS) entry which is preliminary data.</text>
</comment>
<protein>
    <submittedName>
        <fullName evidence="2">Uncharacterized protein</fullName>
    </submittedName>
</protein>